<name>A0AC34GT71_9BILA</name>
<evidence type="ECO:0000313" key="1">
    <source>
        <dbReference type="Proteomes" id="UP000887579"/>
    </source>
</evidence>
<evidence type="ECO:0000313" key="2">
    <source>
        <dbReference type="WBParaSite" id="ES5_v2.g8073.t1"/>
    </source>
</evidence>
<proteinExistence type="predicted"/>
<organism evidence="1 2">
    <name type="scientific">Panagrolaimus sp. ES5</name>
    <dbReference type="NCBI Taxonomy" id="591445"/>
    <lineage>
        <taxon>Eukaryota</taxon>
        <taxon>Metazoa</taxon>
        <taxon>Ecdysozoa</taxon>
        <taxon>Nematoda</taxon>
        <taxon>Chromadorea</taxon>
        <taxon>Rhabditida</taxon>
        <taxon>Tylenchina</taxon>
        <taxon>Panagrolaimomorpha</taxon>
        <taxon>Panagrolaimoidea</taxon>
        <taxon>Panagrolaimidae</taxon>
        <taxon>Panagrolaimus</taxon>
    </lineage>
</organism>
<protein>
    <submittedName>
        <fullName evidence="2">Uncharacterized protein</fullName>
    </submittedName>
</protein>
<reference evidence="2" key="1">
    <citation type="submission" date="2022-11" db="UniProtKB">
        <authorList>
            <consortium name="WormBaseParasite"/>
        </authorList>
    </citation>
    <scope>IDENTIFICATION</scope>
</reference>
<dbReference type="Proteomes" id="UP000887579">
    <property type="component" value="Unplaced"/>
</dbReference>
<accession>A0AC34GT71</accession>
<dbReference type="WBParaSite" id="ES5_v2.g8073.t1">
    <property type="protein sequence ID" value="ES5_v2.g8073.t1"/>
    <property type="gene ID" value="ES5_v2.g8073"/>
</dbReference>
<sequence length="1124" mass="129495">MMKIRSIETTENDKIINIEIDKKAINSPFFYWPINNKYQNTIKEIQIRCVKAFKKGKETIPPETQNQFRDYASKINELVLTLNEGVLREEAFKKMGVLKIADEVSKKAAGQKIRDLCDAIEVLCNSGEEAENARFNYPIQIQLDLAFLKRIKKKRKPTKKSFWIDKKVLIPSHYDERTDVTRDFSTINTLHYEGAVTKLPAEKIERFKNLKRIDLPVYQVEEINVSEFRAKFSGISVDIKKPIIGDDPGNTCIHRDHSGHTTFVFDTKKKNELILNRRDLDTYPWETLSDTLTDLNLSSNKLTNIGSMKHLKNLQSLSLAVNQIKEIDGNLLPESLTTINFSNNLLTDATFLGSLKNLKELWIGNNQIETIPWENLPETLEDISVGQNKLKFVGSMKDLKNLSNLSLHGNEITSILWEDLPEGLERLVLSKNKINNVPSLKHLKNLELLHLEGNKIISIAWDCLPGSLKELVIYDNFITHMESMKHLSNLKWLNAHNNRLEAVEWENLPESLPSIILWNNNLTIVGSIKHLKNLYELDLHENQISSILWEDLPSTLHEINLSHNLLTSIGSIAHLKDVERLELDDNRITAIQWEFLPPNVKNLDLSKNHISTLCGSTKSLTYLERLNLEFNYLTVISADIFTFPNLDDLELNNNAITEITSIDADLDNFILPLLNLSNNNFNFEISNLIEKLWSNLPLCDKLVLNGNNLDELPCLLKGKFTNLFAVNCNLEYICPKLPTYPINLNIGNNPKLAFPFHPRMLFPSQYPKDNDDFDVDDETFIIGDFKISPNIRKFKKTVKNEEDKARYENRVYFELEVFNRDPETLHLPSQWKATVRTRVCEECQKFTTMLIEDVNLKKDDISNDENDTSKRIRIEQPSVTVTEEDSFMNVDGSVMNKIGENGETFSGFPQQSYLPPPPQHNYYHYEEPHGSSSKSIPLTNTIPIPQQRSSHEQYFYGHNDISNPPDYHRYQIPTNSAATHYDGSVIERIIVQDSFGNQLMTAPATSIIPQQNYGNLEINQFPQTTFNNLHDVNNQPGFATNALPKHEPYHYGNGMPQFVDHQQQIHNSTNIDHLQNIHNDVNVAYYSEPHFYHPENHEFQQNPLNNYYSDYHNSSEFLNDINKL</sequence>